<dbReference type="PRINTS" id="PR01042">
    <property type="entry name" value="TRNASYNTHASP"/>
</dbReference>
<evidence type="ECO:0000256" key="4">
    <source>
        <dbReference type="ARBA" id="ARBA00022840"/>
    </source>
</evidence>
<evidence type="ECO:0000259" key="7">
    <source>
        <dbReference type="Pfam" id="PF00152"/>
    </source>
</evidence>
<keyword evidence="6" id="KW-0030">Aminoacyl-tRNA synthetase</keyword>
<feature type="non-terminal residue" evidence="9">
    <location>
        <position position="1"/>
    </location>
</feature>
<dbReference type="InterPro" id="IPR004364">
    <property type="entry name" value="Aa-tRNA-synt_II"/>
</dbReference>
<comment type="similarity">
    <text evidence="1">Belongs to the class-II aminoacyl-tRNA synthetase family. Type 1 subfamily.</text>
</comment>
<name>K2A2W6_9BACT</name>
<evidence type="ECO:0000256" key="6">
    <source>
        <dbReference type="ARBA" id="ARBA00023146"/>
    </source>
</evidence>
<proteinExistence type="inferred from homology"/>
<dbReference type="InterPro" id="IPR004115">
    <property type="entry name" value="GAD-like_sf"/>
</dbReference>
<dbReference type="InterPro" id="IPR029351">
    <property type="entry name" value="GAD_dom"/>
</dbReference>
<reference evidence="9" key="1">
    <citation type="journal article" date="2012" name="Science">
        <title>Fermentation, hydrogen, and sulfur metabolism in multiple uncultivated bacterial phyla.</title>
        <authorList>
            <person name="Wrighton K.C."/>
            <person name="Thomas B.C."/>
            <person name="Sharon I."/>
            <person name="Miller C.S."/>
            <person name="Castelle C.J."/>
            <person name="VerBerkmoes N.C."/>
            <person name="Wilkins M.J."/>
            <person name="Hettich R.L."/>
            <person name="Lipton M.S."/>
            <person name="Williams K.H."/>
            <person name="Long P.E."/>
            <person name="Banfield J.F."/>
        </authorList>
    </citation>
    <scope>NUCLEOTIDE SEQUENCE [LARGE SCALE GENOMIC DNA]</scope>
</reference>
<evidence type="ECO:0000256" key="2">
    <source>
        <dbReference type="ARBA" id="ARBA00022598"/>
    </source>
</evidence>
<accession>K2A2W6</accession>
<dbReference type="InterPro" id="IPR045864">
    <property type="entry name" value="aa-tRNA-synth_II/BPL/LPL"/>
</dbReference>
<keyword evidence="5" id="KW-0648">Protein biosynthesis</keyword>
<dbReference type="AlphaFoldDB" id="K2A2W6"/>
<organism evidence="9">
    <name type="scientific">uncultured bacterium</name>
    <name type="common">gcode 4</name>
    <dbReference type="NCBI Taxonomy" id="1234023"/>
    <lineage>
        <taxon>Bacteria</taxon>
        <taxon>environmental samples</taxon>
    </lineage>
</organism>
<dbReference type="GO" id="GO:0005737">
    <property type="term" value="C:cytoplasm"/>
    <property type="evidence" value="ECO:0007669"/>
    <property type="project" value="InterPro"/>
</dbReference>
<evidence type="ECO:0000256" key="3">
    <source>
        <dbReference type="ARBA" id="ARBA00022741"/>
    </source>
</evidence>
<evidence type="ECO:0000259" key="8">
    <source>
        <dbReference type="Pfam" id="PF02938"/>
    </source>
</evidence>
<protein>
    <recommendedName>
        <fullName evidence="10">Aspartate--tRNA ligase</fullName>
    </recommendedName>
</protein>
<comment type="caution">
    <text evidence="9">The sequence shown here is derived from an EMBL/GenBank/DDBJ whole genome shotgun (WGS) entry which is preliminary data.</text>
</comment>
<evidence type="ECO:0000313" key="9">
    <source>
        <dbReference type="EMBL" id="EKD44364.1"/>
    </source>
</evidence>
<feature type="domain" description="GAD" evidence="8">
    <location>
        <begin position="59"/>
        <end position="146"/>
    </location>
</feature>
<keyword evidence="2" id="KW-0436">Ligase</keyword>
<feature type="domain" description="Aminoacyl-tRNA synthetase class II (D/K/N)" evidence="7">
    <location>
        <begin position="8"/>
        <end position="298"/>
    </location>
</feature>
<sequence>SVKTIMDGKFYSMSYAEAMETYGSDKPDLRYGMKLVDVADIFARSSNEIFSGIAADPINNRIKAIKVENGDTIFSKTQMKNFEDYVKKFGAKGLGYFQMKEDGLKWPLNKFFTESDLEEIVEKVELRVGDVVFFWAGDKNTVLSYMGKFRIHLAELLGLKDKNILALCWIKDFPMFEINEITGKVDFGHNPFSLPKWGIKAFEKENLLEVESVQYDLACNGYEILSGSIRNHDIEALVKAFEKVGRTREEVKEKFGAMYEAFQYGAPPHGGFAIGMDRFMMILKDEDNIREVYAFPKSGKAEDTMMNAPARVDDIQLRELHIDLREEAKEELGLN</sequence>
<dbReference type="GO" id="GO:0006422">
    <property type="term" value="P:aspartyl-tRNA aminoacylation"/>
    <property type="evidence" value="ECO:0007669"/>
    <property type="project" value="TreeGrafter"/>
</dbReference>
<dbReference type="SUPFAM" id="SSF55261">
    <property type="entry name" value="GAD domain-like"/>
    <property type="match status" value="1"/>
</dbReference>
<dbReference type="SUPFAM" id="SSF55681">
    <property type="entry name" value="Class II aaRS and biotin synthetases"/>
    <property type="match status" value="1"/>
</dbReference>
<dbReference type="InterPro" id="IPR002312">
    <property type="entry name" value="Asp/Asn-tRNA-synth_IIb"/>
</dbReference>
<dbReference type="GO" id="GO:0005524">
    <property type="term" value="F:ATP binding"/>
    <property type="evidence" value="ECO:0007669"/>
    <property type="project" value="UniProtKB-KW"/>
</dbReference>
<evidence type="ECO:0000256" key="1">
    <source>
        <dbReference type="ARBA" id="ARBA00006303"/>
    </source>
</evidence>
<gene>
    <name evidence="9" type="ORF">ACD_71C00163G0003</name>
</gene>
<keyword evidence="3" id="KW-0547">Nucleotide-binding</keyword>
<dbReference type="GO" id="GO:0004815">
    <property type="term" value="F:aspartate-tRNA ligase activity"/>
    <property type="evidence" value="ECO:0007669"/>
    <property type="project" value="TreeGrafter"/>
</dbReference>
<keyword evidence="4" id="KW-0067">ATP-binding</keyword>
<dbReference type="Pfam" id="PF02938">
    <property type="entry name" value="GAD"/>
    <property type="match status" value="1"/>
</dbReference>
<evidence type="ECO:0000256" key="5">
    <source>
        <dbReference type="ARBA" id="ARBA00022917"/>
    </source>
</evidence>
<dbReference type="Pfam" id="PF00152">
    <property type="entry name" value="tRNA-synt_2"/>
    <property type="match status" value="1"/>
</dbReference>
<dbReference type="Gene3D" id="3.30.930.10">
    <property type="entry name" value="Bira Bifunctional Protein, Domain 2"/>
    <property type="match status" value="1"/>
</dbReference>
<evidence type="ECO:0008006" key="10">
    <source>
        <dbReference type="Google" id="ProtNLM"/>
    </source>
</evidence>
<dbReference type="EMBL" id="AMFJ01028894">
    <property type="protein sequence ID" value="EKD44364.1"/>
    <property type="molecule type" value="Genomic_DNA"/>
</dbReference>
<dbReference type="Gene3D" id="3.30.1360.30">
    <property type="entry name" value="GAD-like domain"/>
    <property type="match status" value="1"/>
</dbReference>
<dbReference type="PANTHER" id="PTHR22594">
    <property type="entry name" value="ASPARTYL/LYSYL-TRNA SYNTHETASE"/>
    <property type="match status" value="1"/>
</dbReference>
<dbReference type="PANTHER" id="PTHR22594:SF5">
    <property type="entry name" value="ASPARTATE--TRNA LIGASE, MITOCHONDRIAL"/>
    <property type="match status" value="1"/>
</dbReference>